<name>A0A7G9YYY8_9EURY</name>
<dbReference type="EMBL" id="MT631534">
    <property type="protein sequence ID" value="QNO53222.1"/>
    <property type="molecule type" value="Genomic_DNA"/>
</dbReference>
<sequence>MKSKEAGASLVLVALVLLSLVSVSATAAPAAAVSKEVLSPFGFLTSCRASRRVIMIKTRL</sequence>
<dbReference type="AlphaFoldDB" id="A0A7G9YYY8"/>
<organism evidence="1">
    <name type="scientific">Candidatus Methanophagaceae archaeon ANME-1 ERB6</name>
    <dbReference type="NCBI Taxonomy" id="2759912"/>
    <lineage>
        <taxon>Archaea</taxon>
        <taxon>Methanobacteriati</taxon>
        <taxon>Methanobacteriota</taxon>
        <taxon>Stenosarchaea group</taxon>
        <taxon>Methanomicrobia</taxon>
        <taxon>Candidatus Methanophagales</taxon>
        <taxon>Candidatus Methanophagaceae</taxon>
    </lineage>
</organism>
<proteinExistence type="predicted"/>
<gene>
    <name evidence="1" type="ORF">HNLOENAD_00022</name>
</gene>
<accession>A0A7G9YYY8</accession>
<evidence type="ECO:0000313" key="1">
    <source>
        <dbReference type="EMBL" id="QNO53222.1"/>
    </source>
</evidence>
<protein>
    <submittedName>
        <fullName evidence="1">Uncharacterized protein</fullName>
    </submittedName>
</protein>
<reference evidence="1" key="1">
    <citation type="submission" date="2020-06" db="EMBL/GenBank/DDBJ databases">
        <title>Unique genomic features of the anaerobic methanotrophic archaea.</title>
        <authorList>
            <person name="Chadwick G.L."/>
            <person name="Skennerton C.T."/>
            <person name="Laso-Perez R."/>
            <person name="Leu A.O."/>
            <person name="Speth D.R."/>
            <person name="Yu H."/>
            <person name="Morgan-Lang C."/>
            <person name="Hatzenpichler R."/>
            <person name="Goudeau D."/>
            <person name="Malmstrom R."/>
            <person name="Brazelton W.J."/>
            <person name="Woyke T."/>
            <person name="Hallam S.J."/>
            <person name="Tyson G.W."/>
            <person name="Wegener G."/>
            <person name="Boetius A."/>
            <person name="Orphan V."/>
        </authorList>
    </citation>
    <scope>NUCLEOTIDE SEQUENCE</scope>
</reference>